<keyword evidence="3" id="KW-0472">Membrane</keyword>
<dbReference type="InterPro" id="IPR050107">
    <property type="entry name" value="ABC_carbohydrate_import_ATPase"/>
</dbReference>
<dbReference type="InterPro" id="IPR003593">
    <property type="entry name" value="AAA+_ATPase"/>
</dbReference>
<dbReference type="PROSITE" id="PS50893">
    <property type="entry name" value="ABC_TRANSPORTER_2"/>
    <property type="match status" value="2"/>
</dbReference>
<dbReference type="GO" id="GO:0016887">
    <property type="term" value="F:ATP hydrolysis activity"/>
    <property type="evidence" value="ECO:0007669"/>
    <property type="project" value="InterPro"/>
</dbReference>
<feature type="domain" description="ABC transporter" evidence="8">
    <location>
        <begin position="4"/>
        <end position="239"/>
    </location>
</feature>
<evidence type="ECO:0000313" key="9">
    <source>
        <dbReference type="EMBL" id="QGZ65590.1"/>
    </source>
</evidence>
<dbReference type="CDD" id="cd03215">
    <property type="entry name" value="ABC_Carb_Monos_II"/>
    <property type="match status" value="1"/>
</dbReference>
<dbReference type="RefSeq" id="WP_158956180.1">
    <property type="nucleotide sequence ID" value="NZ_CP046915.1"/>
</dbReference>
<organism evidence="9 10">
    <name type="scientific">Paraburkholderia acidisoli</name>
    <dbReference type="NCBI Taxonomy" id="2571748"/>
    <lineage>
        <taxon>Bacteria</taxon>
        <taxon>Pseudomonadati</taxon>
        <taxon>Pseudomonadota</taxon>
        <taxon>Betaproteobacteria</taxon>
        <taxon>Burkholderiales</taxon>
        <taxon>Burkholderiaceae</taxon>
        <taxon>Paraburkholderia</taxon>
    </lineage>
</organism>
<keyword evidence="4" id="KW-0762">Sugar transport</keyword>
<dbReference type="SUPFAM" id="SSF52540">
    <property type="entry name" value="P-loop containing nucleoside triphosphate hydrolases"/>
    <property type="match status" value="2"/>
</dbReference>
<evidence type="ECO:0000256" key="1">
    <source>
        <dbReference type="ARBA" id="ARBA00022448"/>
    </source>
</evidence>
<dbReference type="GO" id="GO:0005524">
    <property type="term" value="F:ATP binding"/>
    <property type="evidence" value="ECO:0007669"/>
    <property type="project" value="UniProtKB-KW"/>
</dbReference>
<dbReference type="PANTHER" id="PTHR43790:SF9">
    <property type="entry name" value="GALACTOFURANOSE TRANSPORTER ATP-BINDING PROTEIN YTFR"/>
    <property type="match status" value="1"/>
</dbReference>
<keyword evidence="2" id="KW-1003">Cell membrane</keyword>
<dbReference type="InterPro" id="IPR003439">
    <property type="entry name" value="ABC_transporter-like_ATP-bd"/>
</dbReference>
<evidence type="ECO:0000256" key="3">
    <source>
        <dbReference type="ARBA" id="ARBA00022519"/>
    </source>
</evidence>
<evidence type="ECO:0000256" key="5">
    <source>
        <dbReference type="ARBA" id="ARBA00022737"/>
    </source>
</evidence>
<evidence type="ECO:0000256" key="6">
    <source>
        <dbReference type="ARBA" id="ARBA00022741"/>
    </source>
</evidence>
<dbReference type="OrthoDB" id="9049013at2"/>
<dbReference type="Pfam" id="PF00005">
    <property type="entry name" value="ABC_tran"/>
    <property type="match status" value="2"/>
</dbReference>
<dbReference type="CDD" id="cd03216">
    <property type="entry name" value="ABC_Carb_Monos_I"/>
    <property type="match status" value="1"/>
</dbReference>
<reference evidence="9 10" key="1">
    <citation type="submission" date="2019-12" db="EMBL/GenBank/DDBJ databases">
        <title>Paraburkholderia acidiphila 7Q-K02 sp. nov and Paraburkholderia acidisoli DHF22 sp. nov., two strains isolated from forest soil.</title>
        <authorList>
            <person name="Gao Z."/>
            <person name="Qiu L."/>
        </authorList>
    </citation>
    <scope>NUCLEOTIDE SEQUENCE [LARGE SCALE GENOMIC DNA]</scope>
    <source>
        <strain evidence="9 10">DHF22</strain>
    </source>
</reference>
<accession>A0A7Z2GQ07</accession>
<keyword evidence="3" id="KW-0997">Cell inner membrane</keyword>
<dbReference type="KEGG" id="pacs:FAZ98_28005"/>
<keyword evidence="7 9" id="KW-0067">ATP-binding</keyword>
<dbReference type="AlphaFoldDB" id="A0A7Z2GQ07"/>
<dbReference type="PROSITE" id="PS00211">
    <property type="entry name" value="ABC_TRANSPORTER_1"/>
    <property type="match status" value="1"/>
</dbReference>
<keyword evidence="10" id="KW-1185">Reference proteome</keyword>
<evidence type="ECO:0000256" key="4">
    <source>
        <dbReference type="ARBA" id="ARBA00022597"/>
    </source>
</evidence>
<evidence type="ECO:0000256" key="2">
    <source>
        <dbReference type="ARBA" id="ARBA00022475"/>
    </source>
</evidence>
<keyword evidence="6" id="KW-0547">Nucleotide-binding</keyword>
<sequence>MDILVARNVEKRFGHVRALANARLSLRGNEIHALVGVNGAGKSTLSKIISGHYQKSGGELLYEGRATDFASPRQAMDSGVSIVLQETSIAPDLSVFENLVLPRFASRGRVDWRSLRADAAHALAELEVSHLDLNARAGALSMANRQLVEIARATLQRSRVMIFDEPTASLSPGEVQHLFRIMRKLRDAGNALVFVSHRLEELFEISDCFTIMREGATVESDLPVDRTDPNDLVERMVGRRVLSLYAKPASTTKAAAGTLLEARHLATETGVEDVSFVLERGKVLGLGGLVGAGRTETLEALFGLRKLKRGTIELAGARFAPRHPRDAIARGMALLTEDRRSQGLVPDLSVRENLTLPLLGQRGNGTRKAAAAQAMTTFLRDFDMPAHVVDAPVTGLSGGQQQKLLLARWLLTNPEILLLDEPTRGIDIGTRSNIYTVIRQCAERGVGVVVVSSDFEELLGISDDIVVLSDRRSIARAASEVFDPQTLTLFAAPRLSSTALRSVIATLPDALGCTTYWINVVAGRVFCFDLVERDGLDVGIARDRFPLIGDTAIPNALGDLRSATFRQDGERRSVLFELTNETGHSFGWLGLTFATNWAGTEAALESRIVDTMQTAGIQHLKLGGRDLHA</sequence>
<feature type="domain" description="ABC transporter" evidence="8">
    <location>
        <begin position="246"/>
        <end position="495"/>
    </location>
</feature>
<dbReference type="SMART" id="SM00382">
    <property type="entry name" value="AAA"/>
    <property type="match status" value="2"/>
</dbReference>
<evidence type="ECO:0000256" key="7">
    <source>
        <dbReference type="ARBA" id="ARBA00022840"/>
    </source>
</evidence>
<dbReference type="InterPro" id="IPR027417">
    <property type="entry name" value="P-loop_NTPase"/>
</dbReference>
<dbReference type="PANTHER" id="PTHR43790">
    <property type="entry name" value="CARBOHYDRATE TRANSPORT ATP-BINDING PROTEIN MG119-RELATED"/>
    <property type="match status" value="1"/>
</dbReference>
<dbReference type="EMBL" id="CP046915">
    <property type="protein sequence ID" value="QGZ65590.1"/>
    <property type="molecule type" value="Genomic_DNA"/>
</dbReference>
<proteinExistence type="predicted"/>
<dbReference type="Proteomes" id="UP000433577">
    <property type="component" value="Chromosome 3"/>
</dbReference>
<gene>
    <name evidence="9" type="ORF">FAZ98_28005</name>
</gene>
<protein>
    <submittedName>
        <fullName evidence="9">ATP-binding cassette domain-containing protein</fullName>
    </submittedName>
</protein>
<dbReference type="Gene3D" id="3.40.50.300">
    <property type="entry name" value="P-loop containing nucleotide triphosphate hydrolases"/>
    <property type="match status" value="2"/>
</dbReference>
<name>A0A7Z2GQ07_9BURK</name>
<dbReference type="InterPro" id="IPR017871">
    <property type="entry name" value="ABC_transporter-like_CS"/>
</dbReference>
<keyword evidence="1" id="KW-0813">Transport</keyword>
<keyword evidence="5" id="KW-0677">Repeat</keyword>
<evidence type="ECO:0000259" key="8">
    <source>
        <dbReference type="PROSITE" id="PS50893"/>
    </source>
</evidence>
<evidence type="ECO:0000313" key="10">
    <source>
        <dbReference type="Proteomes" id="UP000433577"/>
    </source>
</evidence>